<dbReference type="Proteomes" id="UP001291912">
    <property type="component" value="Unassembled WGS sequence"/>
</dbReference>
<keyword evidence="1" id="KW-1133">Transmembrane helix</keyword>
<accession>A0ABU5N7H3</accession>
<keyword evidence="1" id="KW-0472">Membrane</keyword>
<evidence type="ECO:0000313" key="4">
    <source>
        <dbReference type="Proteomes" id="UP001291912"/>
    </source>
</evidence>
<protein>
    <submittedName>
        <fullName evidence="3">Pilus assembly protein TadG-related protein</fullName>
    </submittedName>
</protein>
<name>A0ABU5N7H3_9MICO</name>
<comment type="caution">
    <text evidence="3">The sequence shown here is derived from an EMBL/GenBank/DDBJ whole genome shotgun (WGS) entry which is preliminary data.</text>
</comment>
<evidence type="ECO:0000256" key="1">
    <source>
        <dbReference type="SAM" id="Phobius"/>
    </source>
</evidence>
<dbReference type="InterPro" id="IPR028087">
    <property type="entry name" value="Tad_N"/>
</dbReference>
<dbReference type="EMBL" id="JAWJYN010000002">
    <property type="protein sequence ID" value="MDZ8162002.1"/>
    <property type="molecule type" value="Genomic_DNA"/>
</dbReference>
<sequence>MTAPARAFAHPRWRRMTPGACAFAHPRWVRRGADASTGEDGSILPLTLGYVVLALVVVLVCVNATSLYLAQKRVDALADGAALAGSDGFVFTAVDGEPTAQLTDAAVSEQAETFLDALRTDAVLVSAASPDGVSSRVTVAAAWHPPVVTLFVPDGVRLEATATSRTVLR</sequence>
<reference evidence="3 4" key="1">
    <citation type="submission" date="2023-10" db="EMBL/GenBank/DDBJ databases">
        <title>Microbacterium xanthum sp. nov., isolated from seaweed.</title>
        <authorList>
            <person name="Lee S.D."/>
        </authorList>
    </citation>
    <scope>NUCLEOTIDE SEQUENCE [LARGE SCALE GENOMIC DNA]</scope>
    <source>
        <strain evidence="3 4">KCTC 19124</strain>
    </source>
</reference>
<dbReference type="Pfam" id="PF13400">
    <property type="entry name" value="Tad"/>
    <property type="match status" value="1"/>
</dbReference>
<dbReference type="RefSeq" id="WP_241747982.1">
    <property type="nucleotide sequence ID" value="NZ_BAAAPT010000002.1"/>
</dbReference>
<keyword evidence="1" id="KW-0812">Transmembrane</keyword>
<proteinExistence type="predicted"/>
<feature type="domain" description="Putative Flp pilus-assembly TadG-like N-terminal" evidence="2">
    <location>
        <begin position="41"/>
        <end position="85"/>
    </location>
</feature>
<keyword evidence="4" id="KW-1185">Reference proteome</keyword>
<evidence type="ECO:0000313" key="3">
    <source>
        <dbReference type="EMBL" id="MDZ8162002.1"/>
    </source>
</evidence>
<gene>
    <name evidence="3" type="ORF">R2Q92_09115</name>
</gene>
<evidence type="ECO:0000259" key="2">
    <source>
        <dbReference type="Pfam" id="PF13400"/>
    </source>
</evidence>
<organism evidence="3 4">
    <name type="scientific">Microbacterium aquimaris</name>
    <dbReference type="NCBI Taxonomy" id="459816"/>
    <lineage>
        <taxon>Bacteria</taxon>
        <taxon>Bacillati</taxon>
        <taxon>Actinomycetota</taxon>
        <taxon>Actinomycetes</taxon>
        <taxon>Micrococcales</taxon>
        <taxon>Microbacteriaceae</taxon>
        <taxon>Microbacterium</taxon>
    </lineage>
</organism>
<feature type="transmembrane region" description="Helical" evidence="1">
    <location>
        <begin position="48"/>
        <end position="70"/>
    </location>
</feature>